<evidence type="ECO:0000313" key="3">
    <source>
        <dbReference type="Proteomes" id="UP001417504"/>
    </source>
</evidence>
<protein>
    <submittedName>
        <fullName evidence="2">Uncharacterized protein</fullName>
    </submittedName>
</protein>
<reference evidence="2 3" key="1">
    <citation type="submission" date="2024-01" db="EMBL/GenBank/DDBJ databases">
        <title>Genome assemblies of Stephania.</title>
        <authorList>
            <person name="Yang L."/>
        </authorList>
    </citation>
    <scope>NUCLEOTIDE SEQUENCE [LARGE SCALE GENOMIC DNA]</scope>
    <source>
        <strain evidence="2">QJT</strain>
        <tissue evidence="2">Leaf</tissue>
    </source>
</reference>
<dbReference type="AlphaFoldDB" id="A0AAP0JPU4"/>
<keyword evidence="1" id="KW-0812">Transmembrane</keyword>
<name>A0AAP0JPU4_9MAGN</name>
<sequence>MGKKSSFRFVALLVSIRHLITCALYFYLVWQFENFANHNAFELISMERVRYYNNRYSNY</sequence>
<dbReference type="EMBL" id="JBBNAE010000003">
    <property type="protein sequence ID" value="KAK9137581.1"/>
    <property type="molecule type" value="Genomic_DNA"/>
</dbReference>
<proteinExistence type="predicted"/>
<organism evidence="2 3">
    <name type="scientific">Stephania japonica</name>
    <dbReference type="NCBI Taxonomy" id="461633"/>
    <lineage>
        <taxon>Eukaryota</taxon>
        <taxon>Viridiplantae</taxon>
        <taxon>Streptophyta</taxon>
        <taxon>Embryophyta</taxon>
        <taxon>Tracheophyta</taxon>
        <taxon>Spermatophyta</taxon>
        <taxon>Magnoliopsida</taxon>
        <taxon>Ranunculales</taxon>
        <taxon>Menispermaceae</taxon>
        <taxon>Menispermoideae</taxon>
        <taxon>Cissampelideae</taxon>
        <taxon>Stephania</taxon>
    </lineage>
</organism>
<evidence type="ECO:0000256" key="1">
    <source>
        <dbReference type="SAM" id="Phobius"/>
    </source>
</evidence>
<keyword evidence="1" id="KW-1133">Transmembrane helix</keyword>
<dbReference type="Proteomes" id="UP001417504">
    <property type="component" value="Unassembled WGS sequence"/>
</dbReference>
<evidence type="ECO:0000313" key="2">
    <source>
        <dbReference type="EMBL" id="KAK9137581.1"/>
    </source>
</evidence>
<gene>
    <name evidence="2" type="ORF">Sjap_008175</name>
</gene>
<feature type="transmembrane region" description="Helical" evidence="1">
    <location>
        <begin position="7"/>
        <end position="28"/>
    </location>
</feature>
<keyword evidence="3" id="KW-1185">Reference proteome</keyword>
<accession>A0AAP0JPU4</accession>
<keyword evidence="1" id="KW-0472">Membrane</keyword>
<comment type="caution">
    <text evidence="2">The sequence shown here is derived from an EMBL/GenBank/DDBJ whole genome shotgun (WGS) entry which is preliminary data.</text>
</comment>